<evidence type="ECO:0000256" key="4">
    <source>
        <dbReference type="SAM" id="MobiDB-lite"/>
    </source>
</evidence>
<accession>A0A6J7J1D6</accession>
<protein>
    <submittedName>
        <fullName evidence="6">Unannotated protein</fullName>
    </submittedName>
</protein>
<dbReference type="SUPFAM" id="SSF46689">
    <property type="entry name" value="Homeodomain-like"/>
    <property type="match status" value="1"/>
</dbReference>
<evidence type="ECO:0000256" key="1">
    <source>
        <dbReference type="ARBA" id="ARBA00023015"/>
    </source>
</evidence>
<dbReference type="GO" id="GO:0003700">
    <property type="term" value="F:DNA-binding transcription factor activity"/>
    <property type="evidence" value="ECO:0007669"/>
    <property type="project" value="TreeGrafter"/>
</dbReference>
<evidence type="ECO:0000256" key="2">
    <source>
        <dbReference type="ARBA" id="ARBA00023125"/>
    </source>
</evidence>
<dbReference type="PRINTS" id="PR00455">
    <property type="entry name" value="HTHTETR"/>
</dbReference>
<name>A0A6J7J1D6_9ZZZZ</name>
<evidence type="ECO:0000259" key="5">
    <source>
        <dbReference type="PROSITE" id="PS50977"/>
    </source>
</evidence>
<sequence>MAPPRGPAPHAVGNGTGDGVAAGDDVATAGGSGQHLPVQRPSDRRSDLQLRNRARIVDAAQRLFTERGFARTPVLVIAREAGVASTTVFNHFPHKEELFFHGRCPWAEISQHLADHPEEFTTAPELIAAVSDVVAGHLAGLGDACRRRSLEDLVGEPGLLLWESGLQREAERAISAHIARHGSPAVVPAADRCAALTIAEASTIVAEHRRAVLASGAAAAPVAAADVSALLQARLTDLRRMVLVQVADR</sequence>
<organism evidence="6">
    <name type="scientific">freshwater metagenome</name>
    <dbReference type="NCBI Taxonomy" id="449393"/>
    <lineage>
        <taxon>unclassified sequences</taxon>
        <taxon>metagenomes</taxon>
        <taxon>ecological metagenomes</taxon>
    </lineage>
</organism>
<dbReference type="PANTHER" id="PTHR30055">
    <property type="entry name" value="HTH-TYPE TRANSCRIPTIONAL REGULATOR RUTR"/>
    <property type="match status" value="1"/>
</dbReference>
<dbReference type="InterPro" id="IPR001647">
    <property type="entry name" value="HTH_TetR"/>
</dbReference>
<evidence type="ECO:0000313" key="6">
    <source>
        <dbReference type="EMBL" id="CAB4936929.1"/>
    </source>
</evidence>
<dbReference type="InterPro" id="IPR050109">
    <property type="entry name" value="HTH-type_TetR-like_transc_reg"/>
</dbReference>
<gene>
    <name evidence="6" type="ORF">UFOPK3609_02267</name>
</gene>
<dbReference type="PROSITE" id="PS50977">
    <property type="entry name" value="HTH_TETR_2"/>
    <property type="match status" value="1"/>
</dbReference>
<dbReference type="EMBL" id="CAFBMQ010000472">
    <property type="protein sequence ID" value="CAB4936929.1"/>
    <property type="molecule type" value="Genomic_DNA"/>
</dbReference>
<feature type="region of interest" description="Disordered" evidence="4">
    <location>
        <begin position="1"/>
        <end position="47"/>
    </location>
</feature>
<dbReference type="GO" id="GO:0000976">
    <property type="term" value="F:transcription cis-regulatory region binding"/>
    <property type="evidence" value="ECO:0007669"/>
    <property type="project" value="TreeGrafter"/>
</dbReference>
<keyword evidence="1" id="KW-0805">Transcription regulation</keyword>
<dbReference type="Gene3D" id="1.10.357.10">
    <property type="entry name" value="Tetracycline Repressor, domain 2"/>
    <property type="match status" value="1"/>
</dbReference>
<keyword evidence="2" id="KW-0238">DNA-binding</keyword>
<proteinExistence type="predicted"/>
<reference evidence="6" key="1">
    <citation type="submission" date="2020-05" db="EMBL/GenBank/DDBJ databases">
        <authorList>
            <person name="Chiriac C."/>
            <person name="Salcher M."/>
            <person name="Ghai R."/>
            <person name="Kavagutti S V."/>
        </authorList>
    </citation>
    <scope>NUCLEOTIDE SEQUENCE</scope>
</reference>
<keyword evidence="3" id="KW-0804">Transcription</keyword>
<dbReference type="AlphaFoldDB" id="A0A6J7J1D6"/>
<feature type="domain" description="HTH tetR-type" evidence="5">
    <location>
        <begin position="50"/>
        <end position="110"/>
    </location>
</feature>
<evidence type="ECO:0000256" key="3">
    <source>
        <dbReference type="ARBA" id="ARBA00023163"/>
    </source>
</evidence>
<dbReference type="PANTHER" id="PTHR30055:SF234">
    <property type="entry name" value="HTH-TYPE TRANSCRIPTIONAL REGULATOR BETI"/>
    <property type="match status" value="1"/>
</dbReference>
<dbReference type="InterPro" id="IPR009057">
    <property type="entry name" value="Homeodomain-like_sf"/>
</dbReference>
<dbReference type="Pfam" id="PF00440">
    <property type="entry name" value="TetR_N"/>
    <property type="match status" value="1"/>
</dbReference>